<feature type="transmembrane region" description="Helical" evidence="7">
    <location>
        <begin position="63"/>
        <end position="84"/>
    </location>
</feature>
<dbReference type="GO" id="GO:0016020">
    <property type="term" value="C:membrane"/>
    <property type="evidence" value="ECO:0007669"/>
    <property type="project" value="UniProtKB-SubCell"/>
</dbReference>
<name>A0A381TXL8_9ZZZZ</name>
<keyword evidence="6 7" id="KW-0472">Membrane</keyword>
<keyword evidence="4" id="KW-0067">ATP-binding</keyword>
<dbReference type="PROSITE" id="PS50893">
    <property type="entry name" value="ABC_TRANSPORTER_2"/>
    <property type="match status" value="1"/>
</dbReference>
<feature type="transmembrane region" description="Helical" evidence="7">
    <location>
        <begin position="133"/>
        <end position="158"/>
    </location>
</feature>
<evidence type="ECO:0000256" key="4">
    <source>
        <dbReference type="ARBA" id="ARBA00022840"/>
    </source>
</evidence>
<dbReference type="PROSITE" id="PS50929">
    <property type="entry name" value="ABC_TM1F"/>
    <property type="match status" value="1"/>
</dbReference>
<evidence type="ECO:0000259" key="8">
    <source>
        <dbReference type="PROSITE" id="PS50893"/>
    </source>
</evidence>
<evidence type="ECO:0000256" key="2">
    <source>
        <dbReference type="ARBA" id="ARBA00022692"/>
    </source>
</evidence>
<dbReference type="PANTHER" id="PTHR43394">
    <property type="entry name" value="ATP-DEPENDENT PERMEASE MDL1, MITOCHONDRIAL"/>
    <property type="match status" value="1"/>
</dbReference>
<dbReference type="GO" id="GO:0016887">
    <property type="term" value="F:ATP hydrolysis activity"/>
    <property type="evidence" value="ECO:0007669"/>
    <property type="project" value="InterPro"/>
</dbReference>
<dbReference type="InterPro" id="IPR039421">
    <property type="entry name" value="Type_1_exporter"/>
</dbReference>
<evidence type="ECO:0000256" key="7">
    <source>
        <dbReference type="SAM" id="Phobius"/>
    </source>
</evidence>
<organism evidence="10">
    <name type="scientific">marine metagenome</name>
    <dbReference type="NCBI Taxonomy" id="408172"/>
    <lineage>
        <taxon>unclassified sequences</taxon>
        <taxon>metagenomes</taxon>
        <taxon>ecological metagenomes</taxon>
    </lineage>
</organism>
<dbReference type="Pfam" id="PF00005">
    <property type="entry name" value="ABC_tran"/>
    <property type="match status" value="1"/>
</dbReference>
<dbReference type="Gene3D" id="1.20.1560.10">
    <property type="entry name" value="ABC transporter type 1, transmembrane domain"/>
    <property type="match status" value="1"/>
</dbReference>
<dbReference type="SMART" id="SM00382">
    <property type="entry name" value="AAA"/>
    <property type="match status" value="1"/>
</dbReference>
<feature type="transmembrane region" description="Helical" evidence="7">
    <location>
        <begin position="254"/>
        <end position="275"/>
    </location>
</feature>
<proteinExistence type="predicted"/>
<dbReference type="GO" id="GO:0005524">
    <property type="term" value="F:ATP binding"/>
    <property type="evidence" value="ECO:0007669"/>
    <property type="project" value="UniProtKB-KW"/>
</dbReference>
<dbReference type="InterPro" id="IPR036640">
    <property type="entry name" value="ABC1_TM_sf"/>
</dbReference>
<evidence type="ECO:0000259" key="9">
    <source>
        <dbReference type="PROSITE" id="PS50929"/>
    </source>
</evidence>
<sequence>MEKNQKSKKETVKRLISCYIFPHKFKILFALLMMIISAGATGLHAWLVRPALDDVLIKGDEKMLLLIPIAIIITTLCKGIATYLHSFQMSKIAHNIIATLQSEMFQKLMFFNLTFFNDSKSGNLISRLINDTYFLRMAIVKTVTGVIKDFLVIIFLLGNMFYQSWQLTLFAFFAFPLALWPIKKIGKSIRKITYTIQNEIAVFSNVLGESIKGIRQVKAYNQEKYETSRAFKTIQLIKNYFIRSAFISNRLSPLMEFIGSLAIALSIYVGGIFVLDESMTTGQFMSFLVSLLLAYQPVKALGNLNISVQEGLAGAERIFELMDTGENSIENTNTEKKELNVRDGKIEIKDLHFSYDSKKVLENLHLLIPAGKKTALVGLSGSGKSTIISLLLHFFTNYKGKILIDDQNINDCSLKSLRNNIGLVTQETMLFNDTIETNIKYGNLNASSLEIEKAANEAGVNEFANSMPNKLNTIVGEGGIKLSGGQRQRIAIARALLKNAPILLLDEATSALDNLTEQKIQHSINQLMKNKTSLIVAHRLSTIENADLIYVLDNGKIVDSGSHEKLLSSCKLYSQLHLKEKLDNAY</sequence>
<evidence type="ECO:0000313" key="10">
    <source>
        <dbReference type="EMBL" id="SVA20228.1"/>
    </source>
</evidence>
<dbReference type="Pfam" id="PF00664">
    <property type="entry name" value="ABC_membrane"/>
    <property type="match status" value="1"/>
</dbReference>
<evidence type="ECO:0000256" key="1">
    <source>
        <dbReference type="ARBA" id="ARBA00004141"/>
    </source>
</evidence>
<dbReference type="CDD" id="cd18552">
    <property type="entry name" value="ABC_6TM_MsbA_like"/>
    <property type="match status" value="1"/>
</dbReference>
<dbReference type="FunFam" id="3.40.50.300:FF:000218">
    <property type="entry name" value="Multidrug ABC transporter ATP-binding protein"/>
    <property type="match status" value="1"/>
</dbReference>
<gene>
    <name evidence="10" type="ORF">METZ01_LOCUS73082</name>
</gene>
<keyword evidence="3" id="KW-0547">Nucleotide-binding</keyword>
<feature type="domain" description="ABC transmembrane type-1" evidence="9">
    <location>
        <begin position="28"/>
        <end position="310"/>
    </location>
</feature>
<reference evidence="10" key="1">
    <citation type="submission" date="2018-05" db="EMBL/GenBank/DDBJ databases">
        <authorList>
            <person name="Lanie J.A."/>
            <person name="Ng W.-L."/>
            <person name="Kazmierczak K.M."/>
            <person name="Andrzejewski T.M."/>
            <person name="Davidsen T.M."/>
            <person name="Wayne K.J."/>
            <person name="Tettelin H."/>
            <person name="Glass J.I."/>
            <person name="Rusch D."/>
            <person name="Podicherti R."/>
            <person name="Tsui H.-C.T."/>
            <person name="Winkler M.E."/>
        </authorList>
    </citation>
    <scope>NUCLEOTIDE SEQUENCE</scope>
</reference>
<protein>
    <recommendedName>
        <fullName evidence="11">Lipid A export ATP-binding/permease protein MsbA</fullName>
    </recommendedName>
</protein>
<dbReference type="AlphaFoldDB" id="A0A381TXL8"/>
<dbReference type="Gene3D" id="3.40.50.300">
    <property type="entry name" value="P-loop containing nucleotide triphosphate hydrolases"/>
    <property type="match status" value="1"/>
</dbReference>
<dbReference type="EMBL" id="UINC01005270">
    <property type="protein sequence ID" value="SVA20228.1"/>
    <property type="molecule type" value="Genomic_DNA"/>
</dbReference>
<dbReference type="PROSITE" id="PS00211">
    <property type="entry name" value="ABC_TRANSPORTER_1"/>
    <property type="match status" value="1"/>
</dbReference>
<feature type="domain" description="ABC transporter" evidence="8">
    <location>
        <begin position="346"/>
        <end position="579"/>
    </location>
</feature>
<evidence type="ECO:0000256" key="5">
    <source>
        <dbReference type="ARBA" id="ARBA00022989"/>
    </source>
</evidence>
<keyword evidence="5 7" id="KW-1133">Transmembrane helix</keyword>
<evidence type="ECO:0008006" key="11">
    <source>
        <dbReference type="Google" id="ProtNLM"/>
    </source>
</evidence>
<comment type="subcellular location">
    <subcellularLocation>
        <location evidence="1">Membrane</location>
        <topology evidence="1">Multi-pass membrane protein</topology>
    </subcellularLocation>
</comment>
<dbReference type="SUPFAM" id="SSF52540">
    <property type="entry name" value="P-loop containing nucleoside triphosphate hydrolases"/>
    <property type="match status" value="1"/>
</dbReference>
<keyword evidence="2 7" id="KW-0812">Transmembrane</keyword>
<dbReference type="InterPro" id="IPR017871">
    <property type="entry name" value="ABC_transporter-like_CS"/>
</dbReference>
<dbReference type="SUPFAM" id="SSF90123">
    <property type="entry name" value="ABC transporter transmembrane region"/>
    <property type="match status" value="1"/>
</dbReference>
<evidence type="ECO:0000256" key="6">
    <source>
        <dbReference type="ARBA" id="ARBA00023136"/>
    </source>
</evidence>
<dbReference type="InterPro" id="IPR003439">
    <property type="entry name" value="ABC_transporter-like_ATP-bd"/>
</dbReference>
<dbReference type="InterPro" id="IPR003593">
    <property type="entry name" value="AAA+_ATPase"/>
</dbReference>
<feature type="transmembrane region" description="Helical" evidence="7">
    <location>
        <begin position="27"/>
        <end position="48"/>
    </location>
</feature>
<dbReference type="InterPro" id="IPR011527">
    <property type="entry name" value="ABC1_TM_dom"/>
</dbReference>
<accession>A0A381TXL8</accession>
<dbReference type="InterPro" id="IPR027417">
    <property type="entry name" value="P-loop_NTPase"/>
</dbReference>
<feature type="transmembrane region" description="Helical" evidence="7">
    <location>
        <begin position="164"/>
        <end position="182"/>
    </location>
</feature>
<dbReference type="GO" id="GO:0015421">
    <property type="term" value="F:ABC-type oligopeptide transporter activity"/>
    <property type="evidence" value="ECO:0007669"/>
    <property type="project" value="TreeGrafter"/>
</dbReference>
<evidence type="ECO:0000256" key="3">
    <source>
        <dbReference type="ARBA" id="ARBA00022741"/>
    </source>
</evidence>
<dbReference type="PANTHER" id="PTHR43394:SF1">
    <property type="entry name" value="ATP-BINDING CASSETTE SUB-FAMILY B MEMBER 10, MITOCHONDRIAL"/>
    <property type="match status" value="1"/>
</dbReference>